<organism evidence="1 2">
    <name type="scientific">Tegillarca granosa</name>
    <name type="common">Malaysian cockle</name>
    <name type="synonym">Anadara granosa</name>
    <dbReference type="NCBI Taxonomy" id="220873"/>
    <lineage>
        <taxon>Eukaryota</taxon>
        <taxon>Metazoa</taxon>
        <taxon>Spiralia</taxon>
        <taxon>Lophotrochozoa</taxon>
        <taxon>Mollusca</taxon>
        <taxon>Bivalvia</taxon>
        <taxon>Autobranchia</taxon>
        <taxon>Pteriomorphia</taxon>
        <taxon>Arcoida</taxon>
        <taxon>Arcoidea</taxon>
        <taxon>Arcidae</taxon>
        <taxon>Tegillarca</taxon>
    </lineage>
</organism>
<evidence type="ECO:0000313" key="1">
    <source>
        <dbReference type="EMBL" id="KAJ8313137.1"/>
    </source>
</evidence>
<name>A0ABQ9FBB1_TEGGR</name>
<keyword evidence="2" id="KW-1185">Reference proteome</keyword>
<dbReference type="Proteomes" id="UP001217089">
    <property type="component" value="Unassembled WGS sequence"/>
</dbReference>
<protein>
    <recommendedName>
        <fullName evidence="3">Ribosomal protein L20</fullName>
    </recommendedName>
</protein>
<gene>
    <name evidence="1" type="ORF">KUTeg_009313</name>
</gene>
<evidence type="ECO:0000313" key="2">
    <source>
        <dbReference type="Proteomes" id="UP001217089"/>
    </source>
</evidence>
<sequence>MVNLFKASGLKKSGMRLFSGAPNRRIVKGIHRNCSFKSNSYNFTIMKLDILIEFLRTNVASSTRLTWVETERYFDLKQRYLSL</sequence>
<dbReference type="EMBL" id="JARBDR010000432">
    <property type="protein sequence ID" value="KAJ8313137.1"/>
    <property type="molecule type" value="Genomic_DNA"/>
</dbReference>
<comment type="caution">
    <text evidence="1">The sequence shown here is derived from an EMBL/GenBank/DDBJ whole genome shotgun (WGS) entry which is preliminary data.</text>
</comment>
<proteinExistence type="predicted"/>
<accession>A0ABQ9FBB1</accession>
<reference evidence="1 2" key="1">
    <citation type="submission" date="2022-12" db="EMBL/GenBank/DDBJ databases">
        <title>Chromosome-level genome of Tegillarca granosa.</title>
        <authorList>
            <person name="Kim J."/>
        </authorList>
    </citation>
    <scope>NUCLEOTIDE SEQUENCE [LARGE SCALE GENOMIC DNA]</scope>
    <source>
        <strain evidence="1">Teg-2019</strain>
        <tissue evidence="1">Adductor muscle</tissue>
    </source>
</reference>
<evidence type="ECO:0008006" key="3">
    <source>
        <dbReference type="Google" id="ProtNLM"/>
    </source>
</evidence>